<dbReference type="InterPro" id="IPR027417">
    <property type="entry name" value="P-loop_NTPase"/>
</dbReference>
<comment type="caution">
    <text evidence="2">The sequence shown here is derived from an EMBL/GenBank/DDBJ whole genome shotgun (WGS) entry which is preliminary data.</text>
</comment>
<dbReference type="GO" id="GO:0003676">
    <property type="term" value="F:nucleic acid binding"/>
    <property type="evidence" value="ECO:0007669"/>
    <property type="project" value="InterPro"/>
</dbReference>
<reference evidence="2 3" key="1">
    <citation type="submission" date="2015-10" db="EMBL/GenBank/DDBJ databases">
        <title>Chryseobacterium aquaticum genome.</title>
        <authorList>
            <person name="Newman J.D."/>
            <person name="Ferguson M.B."/>
            <person name="Miller J.R."/>
        </authorList>
    </citation>
    <scope>NUCLEOTIDE SEQUENCE [LARGE SCALE GENOMIC DNA]</scope>
    <source>
        <strain evidence="2 3">KCTC 12483</strain>
    </source>
</reference>
<dbReference type="GO" id="GO:0005524">
    <property type="term" value="F:ATP binding"/>
    <property type="evidence" value="ECO:0007669"/>
    <property type="project" value="InterPro"/>
</dbReference>
<dbReference type="SUPFAM" id="SSF52540">
    <property type="entry name" value="P-loop containing nucleoside triphosphate hydrolases"/>
    <property type="match status" value="1"/>
</dbReference>
<evidence type="ECO:0000259" key="1">
    <source>
        <dbReference type="Pfam" id="PF00270"/>
    </source>
</evidence>
<dbReference type="EMBL" id="LLYZ01000021">
    <property type="protein sequence ID" value="KQK24345.1"/>
    <property type="molecule type" value="Genomic_DNA"/>
</dbReference>
<protein>
    <recommendedName>
        <fullName evidence="1">DEAD/DEAH-box helicase domain-containing protein</fullName>
    </recommendedName>
</protein>
<dbReference type="OrthoDB" id="9815222at2"/>
<feature type="domain" description="DEAD/DEAH-box helicase" evidence="1">
    <location>
        <begin position="253"/>
        <end position="308"/>
    </location>
</feature>
<dbReference type="AlphaFoldDB" id="A0A0Q3LM14"/>
<accession>A0A0Q3LM14</accession>
<organism evidence="2 3">
    <name type="scientific">Chryseobacterium aquaticum</name>
    <dbReference type="NCBI Taxonomy" id="452084"/>
    <lineage>
        <taxon>Bacteria</taxon>
        <taxon>Pseudomonadati</taxon>
        <taxon>Bacteroidota</taxon>
        <taxon>Flavobacteriia</taxon>
        <taxon>Flavobacteriales</taxon>
        <taxon>Weeksellaceae</taxon>
        <taxon>Chryseobacterium group</taxon>
        <taxon>Chryseobacterium</taxon>
    </lineage>
</organism>
<evidence type="ECO:0000313" key="2">
    <source>
        <dbReference type="EMBL" id="KQK24345.1"/>
    </source>
</evidence>
<dbReference type="RefSeq" id="WP_056017829.1">
    <property type="nucleotide sequence ID" value="NZ_LLYZ01000021.1"/>
</dbReference>
<sequence>MFTGEQLEIVVGSIAFQSDYNWVQESLVYRQNKMNILFKDELLERLDYFLEAVMSSFPDWSQAERTIICKIGAEIGEALSYNDELSEIAKKKYRLRSSILYEAAGLPSLSQAIVGKEDYNSLVQSLFKRSEGFRSLGYADEQTASNIDNGIDDITNAFLSQSASNLLEYEQGESDDEEGEIWAYDLAKYFNFGLNASDVRDFNSVMANRFELATVSNVSSDLFETLEEINFPAELWLAQSKALKAGFLDVSYDSFGLASPTGTGKTFLTRLLITDAIKENTNSKILYIVPSRALVYEVSSSLQSGLEELDIIY</sequence>
<name>A0A0Q3LM14_9FLAO</name>
<dbReference type="InterPro" id="IPR011545">
    <property type="entry name" value="DEAD/DEAH_box_helicase_dom"/>
</dbReference>
<evidence type="ECO:0000313" key="3">
    <source>
        <dbReference type="Proteomes" id="UP000051682"/>
    </source>
</evidence>
<keyword evidence="3" id="KW-1185">Reference proteome</keyword>
<proteinExistence type="predicted"/>
<gene>
    <name evidence="2" type="ORF">AR438_17095</name>
</gene>
<dbReference type="STRING" id="452084.AR438_17095"/>
<dbReference type="Proteomes" id="UP000051682">
    <property type="component" value="Unassembled WGS sequence"/>
</dbReference>
<dbReference type="Gene3D" id="3.40.50.300">
    <property type="entry name" value="P-loop containing nucleotide triphosphate hydrolases"/>
    <property type="match status" value="1"/>
</dbReference>
<dbReference type="Pfam" id="PF00270">
    <property type="entry name" value="DEAD"/>
    <property type="match status" value="1"/>
</dbReference>